<dbReference type="AlphaFoldDB" id="A0AAV0P5Y8"/>
<accession>A0AAV0P5Y8</accession>
<feature type="region of interest" description="Disordered" evidence="3">
    <location>
        <begin position="87"/>
        <end position="106"/>
    </location>
</feature>
<reference evidence="5" key="1">
    <citation type="submission" date="2022-08" db="EMBL/GenBank/DDBJ databases">
        <authorList>
            <person name="Gutierrez-Valencia J."/>
        </authorList>
    </citation>
    <scope>NUCLEOTIDE SEQUENCE</scope>
</reference>
<dbReference type="Gene3D" id="3.30.70.330">
    <property type="match status" value="1"/>
</dbReference>
<evidence type="ECO:0000256" key="1">
    <source>
        <dbReference type="ARBA" id="ARBA00022884"/>
    </source>
</evidence>
<feature type="non-terminal residue" evidence="5">
    <location>
        <position position="1"/>
    </location>
</feature>
<dbReference type="EMBL" id="CAMGYJ010000008">
    <property type="protein sequence ID" value="CAI0466375.1"/>
    <property type="molecule type" value="Genomic_DNA"/>
</dbReference>
<comment type="caution">
    <text evidence="5">The sequence shown here is derived from an EMBL/GenBank/DDBJ whole genome shotgun (WGS) entry which is preliminary data.</text>
</comment>
<sequence length="227" mass="24973">AHPNYPPCAVKSNLLGAHHTHTVTQLLIFAGVLGLSQAAMSRPTSFRPPSLLQPAARFLSIAIRSPLQKPPTFPPLQFQISLRRTRNPNPHSCSAVSDSSPVEPSPSPPTIVFIKGLSLSTTEVRLKTVFSQFGEISQGERGLIFNSDWGWEIFLKDFGFAVKIIVDKRTMESLGFAYVWFASKASADLAVEGMNGKFFDGRFVLVTIARPGSCKIDRNKTAAHFRF</sequence>
<keyword evidence="1 2" id="KW-0694">RNA-binding</keyword>
<proteinExistence type="predicted"/>
<dbReference type="Proteomes" id="UP001154282">
    <property type="component" value="Unassembled WGS sequence"/>
</dbReference>
<dbReference type="InterPro" id="IPR035979">
    <property type="entry name" value="RBD_domain_sf"/>
</dbReference>
<dbReference type="InterPro" id="IPR000504">
    <property type="entry name" value="RRM_dom"/>
</dbReference>
<dbReference type="PROSITE" id="PS50102">
    <property type="entry name" value="RRM"/>
    <property type="match status" value="1"/>
</dbReference>
<evidence type="ECO:0000313" key="5">
    <source>
        <dbReference type="EMBL" id="CAI0466375.1"/>
    </source>
</evidence>
<feature type="compositionally biased region" description="Polar residues" evidence="3">
    <location>
        <begin position="87"/>
        <end position="96"/>
    </location>
</feature>
<dbReference type="PANTHER" id="PTHR48027">
    <property type="entry name" value="HETEROGENEOUS NUCLEAR RIBONUCLEOPROTEIN 87F-RELATED"/>
    <property type="match status" value="1"/>
</dbReference>
<evidence type="ECO:0000256" key="2">
    <source>
        <dbReference type="PROSITE-ProRule" id="PRU00176"/>
    </source>
</evidence>
<evidence type="ECO:0000256" key="3">
    <source>
        <dbReference type="SAM" id="MobiDB-lite"/>
    </source>
</evidence>
<dbReference type="GO" id="GO:0003723">
    <property type="term" value="F:RNA binding"/>
    <property type="evidence" value="ECO:0007669"/>
    <property type="project" value="UniProtKB-UniRule"/>
</dbReference>
<evidence type="ECO:0000259" key="4">
    <source>
        <dbReference type="PROSITE" id="PS50102"/>
    </source>
</evidence>
<name>A0AAV0P5Y8_9ROSI</name>
<protein>
    <recommendedName>
        <fullName evidence="4">RRM domain-containing protein</fullName>
    </recommendedName>
</protein>
<dbReference type="SMART" id="SM00360">
    <property type="entry name" value="RRM"/>
    <property type="match status" value="1"/>
</dbReference>
<gene>
    <name evidence="5" type="ORF">LITE_LOCUS37010</name>
</gene>
<dbReference type="SUPFAM" id="SSF54928">
    <property type="entry name" value="RNA-binding domain, RBD"/>
    <property type="match status" value="1"/>
</dbReference>
<keyword evidence="6" id="KW-1185">Reference proteome</keyword>
<dbReference type="InterPro" id="IPR012677">
    <property type="entry name" value="Nucleotide-bd_a/b_plait_sf"/>
</dbReference>
<feature type="domain" description="RRM" evidence="4">
    <location>
        <begin position="110"/>
        <end position="211"/>
    </location>
</feature>
<dbReference type="Pfam" id="PF00076">
    <property type="entry name" value="RRM_1"/>
    <property type="match status" value="1"/>
</dbReference>
<organism evidence="5 6">
    <name type="scientific">Linum tenue</name>
    <dbReference type="NCBI Taxonomy" id="586396"/>
    <lineage>
        <taxon>Eukaryota</taxon>
        <taxon>Viridiplantae</taxon>
        <taxon>Streptophyta</taxon>
        <taxon>Embryophyta</taxon>
        <taxon>Tracheophyta</taxon>
        <taxon>Spermatophyta</taxon>
        <taxon>Magnoliopsida</taxon>
        <taxon>eudicotyledons</taxon>
        <taxon>Gunneridae</taxon>
        <taxon>Pentapetalae</taxon>
        <taxon>rosids</taxon>
        <taxon>fabids</taxon>
        <taxon>Malpighiales</taxon>
        <taxon>Linaceae</taxon>
        <taxon>Linum</taxon>
    </lineage>
</organism>
<evidence type="ECO:0000313" key="6">
    <source>
        <dbReference type="Proteomes" id="UP001154282"/>
    </source>
</evidence>
<dbReference type="InterPro" id="IPR052462">
    <property type="entry name" value="SLIRP/GR-RBP-like"/>
</dbReference>